<keyword evidence="2" id="KW-1185">Reference proteome</keyword>
<comment type="caution">
    <text evidence="1">The sequence shown here is derived from an EMBL/GenBank/DDBJ whole genome shotgun (WGS) entry which is preliminary data.</text>
</comment>
<dbReference type="AlphaFoldDB" id="A0A8S9X2F9"/>
<reference evidence="1" key="1">
    <citation type="journal article" date="2021" name="Mol. Ecol. Resour.">
        <title>Apolygus lucorum genome provides insights into omnivorousness and mesophyll feeding.</title>
        <authorList>
            <person name="Liu Y."/>
            <person name="Liu H."/>
            <person name="Wang H."/>
            <person name="Huang T."/>
            <person name="Liu B."/>
            <person name="Yang B."/>
            <person name="Yin L."/>
            <person name="Li B."/>
            <person name="Zhang Y."/>
            <person name="Zhang S."/>
            <person name="Jiang F."/>
            <person name="Zhang X."/>
            <person name="Ren Y."/>
            <person name="Wang B."/>
            <person name="Wang S."/>
            <person name="Lu Y."/>
            <person name="Wu K."/>
            <person name="Fan W."/>
            <person name="Wang G."/>
        </authorList>
    </citation>
    <scope>NUCLEOTIDE SEQUENCE</scope>
    <source>
        <strain evidence="1">12Hb</strain>
    </source>
</reference>
<evidence type="ECO:0000313" key="1">
    <source>
        <dbReference type="EMBL" id="KAF6202256.1"/>
    </source>
</evidence>
<dbReference type="Proteomes" id="UP000466442">
    <property type="component" value="Linkage Group LG12"/>
</dbReference>
<proteinExistence type="predicted"/>
<dbReference type="EMBL" id="WIXP02000012">
    <property type="protein sequence ID" value="KAF6202256.1"/>
    <property type="molecule type" value="Genomic_DNA"/>
</dbReference>
<sequence>MTMRTVRGLLFSNYFREGKAQLVYGEGERWEKGDEKSEDVPKGGRFCSYGSDRPNESINEDESAFFLNPTRNKVLAAKGDKAVYQKVNNDKKECLTVPVTASASDHLAPAIVIFRYERMADAILHNFPEGWETVFPNINKNEIVGRTYRRTKSSIDFWLNDTRSFSAPLQVSYCPSFHWKMEDIFPKVCIKNTRAKKTEAGPAAGPVDKKSVTEDEQRRGLIMKKLSSLGLNLSEEQARKFARLKVRCQVAEGRMPPGKNYFAVKGYTKQVQREWYSRKMQRLNALYGLHQLLQLKMDVTEELKTCTQTTSSSAKSHFKKPIWEVKLMDFREHILNSIESKHRTLLFLSKFVNNQEFMREDRVISDLVKESGLPKWRPKLMQKKSGRPNKRSLALILEEIVKPLVAGSELGITLENPSEPQITELGEREEPRVEDVAEDKRVQEVHTKDNKPKTILSYLQNDRTAVQQSIMDTPVQTIDLHVASQVKSPTGNSTNLPLPGCLAKYYKRLSPFVDRNGSRKHLLTIVGQPISASLMESMKNRAVISVTPILMNKMKTQNGMTRRGRPRKNELMNDNARLELISKEFSRDSITNCTRLQSFTPTYGQTIRNNINQEKSITWSDDQLKQLCLTRKCFVKLERMIINQQDS</sequence>
<accession>A0A8S9X2F9</accession>
<evidence type="ECO:0000313" key="2">
    <source>
        <dbReference type="Proteomes" id="UP000466442"/>
    </source>
</evidence>
<name>A0A8S9X2F9_APOLU</name>
<gene>
    <name evidence="1" type="ORF">GE061_004654</name>
</gene>
<organism evidence="1 2">
    <name type="scientific">Apolygus lucorum</name>
    <name type="common">Small green plant bug</name>
    <name type="synonym">Lygocoris lucorum</name>
    <dbReference type="NCBI Taxonomy" id="248454"/>
    <lineage>
        <taxon>Eukaryota</taxon>
        <taxon>Metazoa</taxon>
        <taxon>Ecdysozoa</taxon>
        <taxon>Arthropoda</taxon>
        <taxon>Hexapoda</taxon>
        <taxon>Insecta</taxon>
        <taxon>Pterygota</taxon>
        <taxon>Neoptera</taxon>
        <taxon>Paraneoptera</taxon>
        <taxon>Hemiptera</taxon>
        <taxon>Heteroptera</taxon>
        <taxon>Panheteroptera</taxon>
        <taxon>Cimicomorpha</taxon>
        <taxon>Miridae</taxon>
        <taxon>Mirini</taxon>
        <taxon>Apolygus</taxon>
    </lineage>
</organism>
<protein>
    <submittedName>
        <fullName evidence="1">Uncharacterized protein</fullName>
    </submittedName>
</protein>